<feature type="compositionally biased region" description="Gly residues" evidence="2">
    <location>
        <begin position="22"/>
        <end position="31"/>
    </location>
</feature>
<protein>
    <submittedName>
        <fullName evidence="4">DUF4456 domain-containing protein</fullName>
    </submittedName>
</protein>
<feature type="region of interest" description="Disordered" evidence="2">
    <location>
        <begin position="272"/>
        <end position="327"/>
    </location>
</feature>
<evidence type="ECO:0000256" key="2">
    <source>
        <dbReference type="SAM" id="MobiDB-lite"/>
    </source>
</evidence>
<dbReference type="WBParaSite" id="maker-uti_cns_0045903-snap-gene-0.6-mRNA-1">
    <property type="protein sequence ID" value="maker-uti_cns_0045903-snap-gene-0.6-mRNA-1"/>
    <property type="gene ID" value="maker-uti_cns_0045903-snap-gene-0.6"/>
</dbReference>
<dbReference type="AlphaFoldDB" id="A0A1I8J5J5"/>
<keyword evidence="3" id="KW-1185">Reference proteome</keyword>
<evidence type="ECO:0000313" key="3">
    <source>
        <dbReference type="Proteomes" id="UP000095280"/>
    </source>
</evidence>
<evidence type="ECO:0000313" key="4">
    <source>
        <dbReference type="WBParaSite" id="maker-uti_cns_0045903-snap-gene-0.6-mRNA-1"/>
    </source>
</evidence>
<feature type="coiled-coil region" evidence="1">
    <location>
        <begin position="424"/>
        <end position="478"/>
    </location>
</feature>
<proteinExistence type="predicted"/>
<reference evidence="4" key="1">
    <citation type="submission" date="2016-11" db="UniProtKB">
        <authorList>
            <consortium name="WormBaseParasite"/>
        </authorList>
    </citation>
    <scope>IDENTIFICATION</scope>
</reference>
<feature type="compositionally biased region" description="Basic and acidic residues" evidence="2">
    <location>
        <begin position="303"/>
        <end position="314"/>
    </location>
</feature>
<evidence type="ECO:0000256" key="1">
    <source>
        <dbReference type="SAM" id="Coils"/>
    </source>
</evidence>
<keyword evidence="1" id="KW-0175">Coiled coil</keyword>
<feature type="compositionally biased region" description="Low complexity" evidence="2">
    <location>
        <begin position="1"/>
        <end position="17"/>
    </location>
</feature>
<feature type="compositionally biased region" description="Basic residues" evidence="2">
    <location>
        <begin position="315"/>
        <end position="327"/>
    </location>
</feature>
<accession>A0A1I8J5J5</accession>
<organism evidence="3 4">
    <name type="scientific">Macrostomum lignano</name>
    <dbReference type="NCBI Taxonomy" id="282301"/>
    <lineage>
        <taxon>Eukaryota</taxon>
        <taxon>Metazoa</taxon>
        <taxon>Spiralia</taxon>
        <taxon>Lophotrochozoa</taxon>
        <taxon>Platyhelminthes</taxon>
        <taxon>Rhabditophora</taxon>
        <taxon>Macrostomorpha</taxon>
        <taxon>Macrostomida</taxon>
        <taxon>Macrostomidae</taxon>
        <taxon>Macrostomum</taxon>
    </lineage>
</organism>
<dbReference type="Proteomes" id="UP000095280">
    <property type="component" value="Unplaced"/>
</dbReference>
<name>A0A1I8J5J5_9PLAT</name>
<sequence length="570" mass="64368">GSGGYQSDPSSPSSLTSRESRGGVGSSGSSGCGDLRDRVSSNGGTIILGSRVFLCPTETAVDGDSAMTYEEASEQLQLPMLDLSQDELGGLKQWAEQVALWRMACDSVLKEMDTRLNQLEESKVKSESAQVSLKAQFHHERSSVQQMVAQREKVTMVFSATKLLADQTQQQLDGMAGDLHVKNTAEHAELQALMRLTEDTGAKFFNAALFDRIKKCEERLRALEPVVAAARQEHLSNRPVAARLKQLKSQVATRRADLSRARQLLDSLTATSATQRSKVNQMGAAGRLNRVVAKPSSTGRSHCWQEQHREDRQQQRHQLRRRRLQRRKERKCRILKLKQDERMLNEKLQRLRIQRLRILSGRTAQRSAQAASAAAKSARIAKKRRRLLALHRRMSSAVDGANRRFKVDRLRARVKRAEAAALSVARARRQLAKRRQLLAEARRVGAILDRLQRRTAGRRQLRRLFADLRERLEGALRRLQLRPPMRLHWLSLLRLLQLLELLSNLSAATRLRFATGGSYRGLLVLGRRMPVLVRGPPIALIIVNKDYNKVQDKDVFNIGVNYRIADARLA</sequence>
<feature type="region of interest" description="Disordered" evidence="2">
    <location>
        <begin position="1"/>
        <end position="36"/>
    </location>
</feature>